<dbReference type="AlphaFoldDB" id="A0A2X0RZ84"/>
<reference evidence="2" key="1">
    <citation type="submission" date="2018-04" db="EMBL/GenBank/DDBJ databases">
        <authorList>
            <person name="Illikoud N."/>
        </authorList>
    </citation>
    <scope>NUCLEOTIDE SEQUENCE [LARGE SCALE GENOMIC DNA]</scope>
</reference>
<evidence type="ECO:0000313" key="2">
    <source>
        <dbReference type="Proteomes" id="UP000270190"/>
    </source>
</evidence>
<dbReference type="Proteomes" id="UP000270190">
    <property type="component" value="Unassembled WGS sequence"/>
</dbReference>
<dbReference type="EMBL" id="OUNC01000006">
    <property type="protein sequence ID" value="SPP27417.1"/>
    <property type="molecule type" value="Genomic_DNA"/>
</dbReference>
<dbReference type="RefSeq" id="WP_141690174.1">
    <property type="nucleotide sequence ID" value="NZ_CP016839.1"/>
</dbReference>
<protein>
    <recommendedName>
        <fullName evidence="3">DUF5050 domain-containing protein</fullName>
    </recommendedName>
</protein>
<sequence length="369" mass="42061">MMNRKIKVTLISSTLIIILTVVLYHIITNTTDTSTTDNNKIAFSLYFTKDMTSGINKGKIISYQDSTIKNKISTTGIDNGIIFYDENTLHSSDTETMFAYDENNLQTYKKKRKFESMSISSFKFGSDIVHINNSGYGDDNSYNTTLYNATKNNQLIIKDIISNVGHSNNTLFLMSDRDENNRMTIYTVTSKNDQLTPAKKLYFQGTNNGESHIIGDLIYYNESLLFVEDDGIGKVNFVMINLPDNKITKKKLLSYKTSDEISELTPYSNTNSVFLFKENCYFLDATGILHQVDLKTLTLTKQTLANDTTNRYIDIKKDSLYLFEENDTNNLLKEYTLKSDGTLHLKSTTNVMFPLTISGMYLSNFKVKK</sequence>
<name>A0A2X0RZ84_BROTH</name>
<gene>
    <name evidence="1" type="ORF">BTBSAS_140049</name>
</gene>
<proteinExistence type="predicted"/>
<evidence type="ECO:0008006" key="3">
    <source>
        <dbReference type="Google" id="ProtNLM"/>
    </source>
</evidence>
<organism evidence="1 2">
    <name type="scientific">Brochothrix thermosphacta</name>
    <name type="common">Microbacterium thermosphactum</name>
    <dbReference type="NCBI Taxonomy" id="2756"/>
    <lineage>
        <taxon>Bacteria</taxon>
        <taxon>Bacillati</taxon>
        <taxon>Bacillota</taxon>
        <taxon>Bacilli</taxon>
        <taxon>Bacillales</taxon>
        <taxon>Listeriaceae</taxon>
        <taxon>Brochothrix</taxon>
    </lineage>
</organism>
<accession>A0A2X0RZ84</accession>
<evidence type="ECO:0000313" key="1">
    <source>
        <dbReference type="EMBL" id="SPP27417.1"/>
    </source>
</evidence>
<dbReference type="GeneID" id="66536387"/>